<organism evidence="3 4">
    <name type="scientific">Hyaloscypha hepaticicola</name>
    <dbReference type="NCBI Taxonomy" id="2082293"/>
    <lineage>
        <taxon>Eukaryota</taxon>
        <taxon>Fungi</taxon>
        <taxon>Dikarya</taxon>
        <taxon>Ascomycota</taxon>
        <taxon>Pezizomycotina</taxon>
        <taxon>Leotiomycetes</taxon>
        <taxon>Helotiales</taxon>
        <taxon>Hyaloscyphaceae</taxon>
        <taxon>Hyaloscypha</taxon>
    </lineage>
</organism>
<gene>
    <name evidence="3" type="ORF">NA56DRAFT_643019</name>
</gene>
<feature type="region of interest" description="Disordered" evidence="1">
    <location>
        <begin position="79"/>
        <end position="164"/>
    </location>
</feature>
<dbReference type="Proteomes" id="UP000235672">
    <property type="component" value="Unassembled WGS sequence"/>
</dbReference>
<sequence>MSLSLPTYLLALFATYVTVEPSLGGQADLLVKLKEKPPCCSAARLSLPLPPARRSPRTGQDHSYVQPFLDQLINRLQHHEVYPSLQPGNNSSYGHVDSNPHTQQKESSRIGRSIQLSRGIQRASKKDQRERPPVPSPSTQAPAAPRLVHPSLKISRVRLTTQPQ</sequence>
<evidence type="ECO:0000313" key="4">
    <source>
        <dbReference type="Proteomes" id="UP000235672"/>
    </source>
</evidence>
<feature type="chain" id="PRO_5014445889" evidence="2">
    <location>
        <begin position="25"/>
        <end position="164"/>
    </location>
</feature>
<keyword evidence="2" id="KW-0732">Signal</keyword>
<dbReference type="AlphaFoldDB" id="A0A2J6QDU2"/>
<proteinExistence type="predicted"/>
<dbReference type="EMBL" id="KZ613472">
    <property type="protein sequence ID" value="PMD24433.1"/>
    <property type="molecule type" value="Genomic_DNA"/>
</dbReference>
<feature type="signal peptide" evidence="2">
    <location>
        <begin position="1"/>
        <end position="24"/>
    </location>
</feature>
<keyword evidence="4" id="KW-1185">Reference proteome</keyword>
<reference evidence="3 4" key="1">
    <citation type="submission" date="2016-05" db="EMBL/GenBank/DDBJ databases">
        <title>A degradative enzymes factory behind the ericoid mycorrhizal symbiosis.</title>
        <authorList>
            <consortium name="DOE Joint Genome Institute"/>
            <person name="Martino E."/>
            <person name="Morin E."/>
            <person name="Grelet G."/>
            <person name="Kuo A."/>
            <person name="Kohler A."/>
            <person name="Daghino S."/>
            <person name="Barry K."/>
            <person name="Choi C."/>
            <person name="Cichocki N."/>
            <person name="Clum A."/>
            <person name="Copeland A."/>
            <person name="Hainaut M."/>
            <person name="Haridas S."/>
            <person name="Labutti K."/>
            <person name="Lindquist E."/>
            <person name="Lipzen A."/>
            <person name="Khouja H.-R."/>
            <person name="Murat C."/>
            <person name="Ohm R."/>
            <person name="Olson A."/>
            <person name="Spatafora J."/>
            <person name="Veneault-Fourrey C."/>
            <person name="Henrissat B."/>
            <person name="Grigoriev I."/>
            <person name="Martin F."/>
            <person name="Perotto S."/>
        </authorList>
    </citation>
    <scope>NUCLEOTIDE SEQUENCE [LARGE SCALE GENOMIC DNA]</scope>
    <source>
        <strain evidence="3 4">UAMH 7357</strain>
    </source>
</reference>
<name>A0A2J6QDU2_9HELO</name>
<evidence type="ECO:0000256" key="1">
    <source>
        <dbReference type="SAM" id="MobiDB-lite"/>
    </source>
</evidence>
<accession>A0A2J6QDU2</accession>
<evidence type="ECO:0000313" key="3">
    <source>
        <dbReference type="EMBL" id="PMD24433.1"/>
    </source>
</evidence>
<evidence type="ECO:0000256" key="2">
    <source>
        <dbReference type="SAM" id="SignalP"/>
    </source>
</evidence>
<protein>
    <submittedName>
        <fullName evidence="3">Uncharacterized protein</fullName>
    </submittedName>
</protein>